<keyword evidence="3" id="KW-1133">Transmembrane helix</keyword>
<evidence type="ECO:0000313" key="5">
    <source>
        <dbReference type="Proteomes" id="UP001497512"/>
    </source>
</evidence>
<dbReference type="PANTHER" id="PTHR31234">
    <property type="entry name" value="LATE EMBRYOGENESIS ABUNDANT (LEA) HYDROXYPROLINE-RICH GLYCOPROTEIN FAMILY"/>
    <property type="match status" value="1"/>
</dbReference>
<keyword evidence="5" id="KW-1185">Reference proteome</keyword>
<gene>
    <name evidence="4" type="ORF">CSSPTR1EN2_LOCUS10757</name>
</gene>
<accession>A0ABP0U6K6</accession>
<dbReference type="Proteomes" id="UP001497512">
    <property type="component" value="Chromosome 18"/>
</dbReference>
<sequence length="243" mass="27053">MVPNCLLTCGTTEECDEAGPPKGQKLCMAMTVRTCLVWTLEVLILLMFCLGLAVLVEFVVVHPQPPKCDISSLTLSNFSTSSMNANASAAHDGRGSFTPVQMLTAVIVVTVKAHNQITHIGTFYDHVHVMVSYHRDLIGEDWVEPFYQGRSNTDLLQTQVEVHNLQVSPDTGTQLLADIKDQSVEFGVALHVLTRVRILNIITHHFRVHVRCDIAVTPLTETNRQSTLLSKSCREKTHWLSNH</sequence>
<feature type="transmembrane region" description="Helical" evidence="3">
    <location>
        <begin position="35"/>
        <end position="61"/>
    </location>
</feature>
<dbReference type="EMBL" id="OZ019910">
    <property type="protein sequence ID" value="CAK9211527.1"/>
    <property type="molecule type" value="Genomic_DNA"/>
</dbReference>
<reference evidence="4" key="1">
    <citation type="submission" date="2024-02" db="EMBL/GenBank/DDBJ databases">
        <authorList>
            <consortium name="ELIXIR-Norway"/>
            <consortium name="Elixir Norway"/>
        </authorList>
    </citation>
    <scope>NUCLEOTIDE SEQUENCE</scope>
</reference>
<evidence type="ECO:0008006" key="6">
    <source>
        <dbReference type="Google" id="ProtNLM"/>
    </source>
</evidence>
<evidence type="ECO:0000256" key="2">
    <source>
        <dbReference type="ARBA" id="ARBA00023136"/>
    </source>
</evidence>
<evidence type="ECO:0000313" key="4">
    <source>
        <dbReference type="EMBL" id="CAK9211527.1"/>
    </source>
</evidence>
<organism evidence="4 5">
    <name type="scientific">Sphagnum troendelagicum</name>
    <dbReference type="NCBI Taxonomy" id="128251"/>
    <lineage>
        <taxon>Eukaryota</taxon>
        <taxon>Viridiplantae</taxon>
        <taxon>Streptophyta</taxon>
        <taxon>Embryophyta</taxon>
        <taxon>Bryophyta</taxon>
        <taxon>Sphagnophytina</taxon>
        <taxon>Sphagnopsida</taxon>
        <taxon>Sphagnales</taxon>
        <taxon>Sphagnaceae</taxon>
        <taxon>Sphagnum</taxon>
    </lineage>
</organism>
<name>A0ABP0U6K6_9BRYO</name>
<comment type="subcellular location">
    <subcellularLocation>
        <location evidence="1">Membrane</location>
    </subcellularLocation>
</comment>
<evidence type="ECO:0000256" key="1">
    <source>
        <dbReference type="ARBA" id="ARBA00004370"/>
    </source>
</evidence>
<dbReference type="InterPro" id="IPR044839">
    <property type="entry name" value="NDR1-like"/>
</dbReference>
<proteinExistence type="predicted"/>
<keyword evidence="2 3" id="KW-0472">Membrane</keyword>
<dbReference type="PANTHER" id="PTHR31234:SF2">
    <property type="entry name" value="OS05G0199100 PROTEIN"/>
    <property type="match status" value="1"/>
</dbReference>
<evidence type="ECO:0000256" key="3">
    <source>
        <dbReference type="SAM" id="Phobius"/>
    </source>
</evidence>
<protein>
    <recommendedName>
        <fullName evidence="6">Late embryogenesis abundant protein LEA-2 subgroup domain-containing protein</fullName>
    </recommendedName>
</protein>
<keyword evidence="3" id="KW-0812">Transmembrane</keyword>